<name>A0ACC2L2F4_PERAE</name>
<accession>A0ACC2L2F4</accession>
<comment type="caution">
    <text evidence="1">The sequence shown here is derived from an EMBL/GenBank/DDBJ whole genome shotgun (WGS) entry which is preliminary data.</text>
</comment>
<keyword evidence="2" id="KW-1185">Reference proteome</keyword>
<evidence type="ECO:0000313" key="1">
    <source>
        <dbReference type="EMBL" id="KAJ8627669.1"/>
    </source>
</evidence>
<organism evidence="1 2">
    <name type="scientific">Persea americana</name>
    <name type="common">Avocado</name>
    <dbReference type="NCBI Taxonomy" id="3435"/>
    <lineage>
        <taxon>Eukaryota</taxon>
        <taxon>Viridiplantae</taxon>
        <taxon>Streptophyta</taxon>
        <taxon>Embryophyta</taxon>
        <taxon>Tracheophyta</taxon>
        <taxon>Spermatophyta</taxon>
        <taxon>Magnoliopsida</taxon>
        <taxon>Magnoliidae</taxon>
        <taxon>Laurales</taxon>
        <taxon>Lauraceae</taxon>
        <taxon>Persea</taxon>
    </lineage>
</organism>
<dbReference type="Proteomes" id="UP001234297">
    <property type="component" value="Chromosome 6"/>
</dbReference>
<dbReference type="EMBL" id="CM056814">
    <property type="protein sequence ID" value="KAJ8627669.1"/>
    <property type="molecule type" value="Genomic_DNA"/>
</dbReference>
<evidence type="ECO:0000313" key="2">
    <source>
        <dbReference type="Proteomes" id="UP001234297"/>
    </source>
</evidence>
<sequence length="145" mass="16188">MPVFKEDKLGCCTRGTTSFIARAQPELTEAQIARCIHRRVEKEAPDQVVAVHMVGKTKRRHKSATKIHIRRSVTRSVSQTRRHPEDSPTLSSQGHRSDHSSGSSSRRMSSGSVTKTISSFDSRRVNVLVTNSEQPPPDDNMALRI</sequence>
<proteinExistence type="predicted"/>
<reference evidence="1 2" key="1">
    <citation type="journal article" date="2022" name="Hortic Res">
        <title>A haplotype resolved chromosomal level avocado genome allows analysis of novel avocado genes.</title>
        <authorList>
            <person name="Nath O."/>
            <person name="Fletcher S.J."/>
            <person name="Hayward A."/>
            <person name="Shaw L.M."/>
            <person name="Masouleh A.K."/>
            <person name="Furtado A."/>
            <person name="Henry R.J."/>
            <person name="Mitter N."/>
        </authorList>
    </citation>
    <scope>NUCLEOTIDE SEQUENCE [LARGE SCALE GENOMIC DNA]</scope>
    <source>
        <strain evidence="2">cv. Hass</strain>
    </source>
</reference>
<protein>
    <submittedName>
        <fullName evidence="1">Uncharacterized protein</fullName>
    </submittedName>
</protein>
<gene>
    <name evidence="1" type="ORF">MRB53_020976</name>
</gene>